<comment type="caution">
    <text evidence="4">The sequence shown here is derived from an EMBL/GenBank/DDBJ whole genome shotgun (WGS) entry which is preliminary data.</text>
</comment>
<evidence type="ECO:0000256" key="2">
    <source>
        <dbReference type="SAM" id="Phobius"/>
    </source>
</evidence>
<feature type="region of interest" description="Disordered" evidence="1">
    <location>
        <begin position="125"/>
        <end position="162"/>
    </location>
</feature>
<evidence type="ECO:0000256" key="1">
    <source>
        <dbReference type="SAM" id="MobiDB-lite"/>
    </source>
</evidence>
<keyword evidence="2" id="KW-0812">Transmembrane</keyword>
<reference evidence="4" key="1">
    <citation type="submission" date="2021-06" db="EMBL/GenBank/DDBJ databases">
        <authorList>
            <person name="Kallberg Y."/>
            <person name="Tangrot J."/>
            <person name="Rosling A."/>
        </authorList>
    </citation>
    <scope>NUCLEOTIDE SEQUENCE</scope>
    <source>
        <strain evidence="4">IA702</strain>
    </source>
</reference>
<accession>A0A9N9ASZ2</accession>
<proteinExistence type="predicted"/>
<dbReference type="AlphaFoldDB" id="A0A9N9ASZ2"/>
<feature type="signal peptide" evidence="3">
    <location>
        <begin position="1"/>
        <end position="19"/>
    </location>
</feature>
<evidence type="ECO:0000256" key="3">
    <source>
        <dbReference type="SAM" id="SignalP"/>
    </source>
</evidence>
<dbReference type="Proteomes" id="UP000789572">
    <property type="component" value="Unassembled WGS sequence"/>
</dbReference>
<evidence type="ECO:0000313" key="4">
    <source>
        <dbReference type="EMBL" id="CAG8539050.1"/>
    </source>
</evidence>
<keyword evidence="2" id="KW-1133">Transmembrane helix</keyword>
<keyword evidence="2" id="KW-0472">Membrane</keyword>
<dbReference type="OrthoDB" id="5420143at2759"/>
<feature type="transmembrane region" description="Helical" evidence="2">
    <location>
        <begin position="166"/>
        <end position="186"/>
    </location>
</feature>
<keyword evidence="3" id="KW-0732">Signal</keyword>
<protein>
    <submittedName>
        <fullName evidence="4">4446_t:CDS:1</fullName>
    </submittedName>
</protein>
<feature type="chain" id="PRO_5040119680" evidence="3">
    <location>
        <begin position="20"/>
        <end position="188"/>
    </location>
</feature>
<sequence length="188" mass="20268">MKYGIVFLVFACLCLLASATIEILYPSSTYWLVSNSTAIIMWNLTDPSTDPARFSIFLTNSNIPDLKQYALLNNAISADRNISLSVPDFVTRGVVPGYQLIFTNIFDISKVYAVSEAFEIRPSGSVQSVYKPPPPPQSPNNSTNTTTGSGSDSSGNNNNNNPNSSGVVGVQICSTVLFILAVLVLVMM</sequence>
<organism evidence="4 5">
    <name type="scientific">Paraglomus occultum</name>
    <dbReference type="NCBI Taxonomy" id="144539"/>
    <lineage>
        <taxon>Eukaryota</taxon>
        <taxon>Fungi</taxon>
        <taxon>Fungi incertae sedis</taxon>
        <taxon>Mucoromycota</taxon>
        <taxon>Glomeromycotina</taxon>
        <taxon>Glomeromycetes</taxon>
        <taxon>Paraglomerales</taxon>
        <taxon>Paraglomeraceae</taxon>
        <taxon>Paraglomus</taxon>
    </lineage>
</organism>
<gene>
    <name evidence="4" type="ORF">POCULU_LOCUS4442</name>
</gene>
<keyword evidence="5" id="KW-1185">Reference proteome</keyword>
<name>A0A9N9ASZ2_9GLOM</name>
<evidence type="ECO:0000313" key="5">
    <source>
        <dbReference type="Proteomes" id="UP000789572"/>
    </source>
</evidence>
<dbReference type="EMBL" id="CAJVPJ010000575">
    <property type="protein sequence ID" value="CAG8539050.1"/>
    <property type="molecule type" value="Genomic_DNA"/>
</dbReference>
<feature type="compositionally biased region" description="Low complexity" evidence="1">
    <location>
        <begin position="139"/>
        <end position="162"/>
    </location>
</feature>